<sequence length="29" mass="3427">MSFSLFDKMDVNNILFENMLQKNDEAANF</sequence>
<accession>A0A382L3D5</accession>
<organism evidence="1">
    <name type="scientific">marine metagenome</name>
    <dbReference type="NCBI Taxonomy" id="408172"/>
    <lineage>
        <taxon>unclassified sequences</taxon>
        <taxon>metagenomes</taxon>
        <taxon>ecological metagenomes</taxon>
    </lineage>
</organism>
<dbReference type="AlphaFoldDB" id="A0A382L3D5"/>
<dbReference type="EMBL" id="UINC01084506">
    <property type="protein sequence ID" value="SVC31220.1"/>
    <property type="molecule type" value="Genomic_DNA"/>
</dbReference>
<evidence type="ECO:0000313" key="1">
    <source>
        <dbReference type="EMBL" id="SVC31220.1"/>
    </source>
</evidence>
<gene>
    <name evidence="1" type="ORF">METZ01_LOCUS284074</name>
</gene>
<name>A0A382L3D5_9ZZZZ</name>
<protein>
    <submittedName>
        <fullName evidence="1">Uncharacterized protein</fullName>
    </submittedName>
</protein>
<reference evidence="1" key="1">
    <citation type="submission" date="2018-05" db="EMBL/GenBank/DDBJ databases">
        <authorList>
            <person name="Lanie J.A."/>
            <person name="Ng W.-L."/>
            <person name="Kazmierczak K.M."/>
            <person name="Andrzejewski T.M."/>
            <person name="Davidsen T.M."/>
            <person name="Wayne K.J."/>
            <person name="Tettelin H."/>
            <person name="Glass J.I."/>
            <person name="Rusch D."/>
            <person name="Podicherti R."/>
            <person name="Tsui H.-C.T."/>
            <person name="Winkler M.E."/>
        </authorList>
    </citation>
    <scope>NUCLEOTIDE SEQUENCE</scope>
</reference>
<proteinExistence type="predicted"/>